<dbReference type="Proteomes" id="UP001213799">
    <property type="component" value="Unassembled WGS sequence"/>
</dbReference>
<organism evidence="1 2">
    <name type="scientific">Penicillium hordei</name>
    <dbReference type="NCBI Taxonomy" id="40994"/>
    <lineage>
        <taxon>Eukaryota</taxon>
        <taxon>Fungi</taxon>
        <taxon>Dikarya</taxon>
        <taxon>Ascomycota</taxon>
        <taxon>Pezizomycotina</taxon>
        <taxon>Eurotiomycetes</taxon>
        <taxon>Eurotiomycetidae</taxon>
        <taxon>Eurotiales</taxon>
        <taxon>Aspergillaceae</taxon>
        <taxon>Penicillium</taxon>
    </lineage>
</organism>
<evidence type="ECO:0000313" key="1">
    <source>
        <dbReference type="EMBL" id="KAJ5592338.1"/>
    </source>
</evidence>
<comment type="caution">
    <text evidence="1">The sequence shown here is derived from an EMBL/GenBank/DDBJ whole genome shotgun (WGS) entry which is preliminary data.</text>
</comment>
<protein>
    <recommendedName>
        <fullName evidence="3">F-box domain-containing protein</fullName>
    </recommendedName>
</protein>
<keyword evidence="2" id="KW-1185">Reference proteome</keyword>
<evidence type="ECO:0008006" key="3">
    <source>
        <dbReference type="Google" id="ProtNLM"/>
    </source>
</evidence>
<evidence type="ECO:0000313" key="2">
    <source>
        <dbReference type="Proteomes" id="UP001213799"/>
    </source>
</evidence>
<dbReference type="SUPFAM" id="SSF52047">
    <property type="entry name" value="RNI-like"/>
    <property type="match status" value="1"/>
</dbReference>
<dbReference type="PANTHER" id="PTHR42057:SF2">
    <property type="entry name" value="F-BOX DOMAIN PROTEIN (AFU_ORTHOLOGUE AFUA_4G00200)-RELATED"/>
    <property type="match status" value="1"/>
</dbReference>
<dbReference type="GeneID" id="81590538"/>
<reference evidence="1" key="1">
    <citation type="journal article" date="2023" name="IMA Fungus">
        <title>Comparative genomic study of the Penicillium genus elucidates a diverse pangenome and 15 lateral gene transfer events.</title>
        <authorList>
            <person name="Petersen C."/>
            <person name="Sorensen T."/>
            <person name="Nielsen M.R."/>
            <person name="Sondergaard T.E."/>
            <person name="Sorensen J.L."/>
            <person name="Fitzpatrick D.A."/>
            <person name="Frisvad J.C."/>
            <person name="Nielsen K.L."/>
        </authorList>
    </citation>
    <scope>NUCLEOTIDE SEQUENCE</scope>
    <source>
        <strain evidence="1">IBT 12815</strain>
    </source>
</reference>
<gene>
    <name evidence="1" type="ORF">N7537_009242</name>
</gene>
<accession>A0AAD6DSC2</accession>
<proteinExistence type="predicted"/>
<dbReference type="AlphaFoldDB" id="A0AAD6DSC2"/>
<reference evidence="1" key="2">
    <citation type="submission" date="2023-01" db="EMBL/GenBank/DDBJ databases">
        <authorList>
            <person name="Petersen C."/>
        </authorList>
    </citation>
    <scope>NUCLEOTIDE SEQUENCE</scope>
    <source>
        <strain evidence="1">IBT 12815</strain>
    </source>
</reference>
<name>A0AAD6DSC2_9EURO</name>
<dbReference type="Gene3D" id="3.80.10.10">
    <property type="entry name" value="Ribonuclease Inhibitor"/>
    <property type="match status" value="1"/>
</dbReference>
<dbReference type="InterPro" id="IPR032675">
    <property type="entry name" value="LRR_dom_sf"/>
</dbReference>
<sequence>MASFNLPSELIAIIASLSDTETLKALRLTNHMLCDFATNSVFSTVSLYTDDKSCEAFESIITHPQLKEHVRKVRLNTVEVDYQSDRDHDELELPLKWRELLSMLPKIPNLESVILRFDKNATLDDDYPEAPQSVDYRETIIQWLGTGLVSLERPLKELGIQNQQNVTPLSNDFQQVLGTLSSLRLNVVHSSDSACPENEIEREEVAEFHARILPSVWLKPTMGSLRKLSLYSNFYWGFYPKLSLEGIHCPNLQSLALGNFTFFEDQQLDWILSHSSTLEELYLDDCSILFQIRVSSNDSQLDKCPLPESRMELKYPGEWGEAWYYEYPRRWDDYFASFGAGLPHLRRFAIGHNGAWYLDRGYEVPFEKELDLVPALMRDRYMEFDGGIGPSQFLSPWSDPQGEHWPQRDDEDREALKALYRKTKQQVDCGEFTVGNREVVDLVELRPW</sequence>
<dbReference type="PANTHER" id="PTHR42057">
    <property type="entry name" value="F-BOX DOMAIN PROTEIN (AFU_ORTHOLOGUE AFUA_4G00200)"/>
    <property type="match status" value="1"/>
</dbReference>
<dbReference type="SUPFAM" id="SSF52058">
    <property type="entry name" value="L domain-like"/>
    <property type="match status" value="1"/>
</dbReference>
<dbReference type="RefSeq" id="XP_056748964.1">
    <property type="nucleotide sequence ID" value="XM_056900296.1"/>
</dbReference>
<dbReference type="EMBL" id="JAQJAE010000005">
    <property type="protein sequence ID" value="KAJ5592338.1"/>
    <property type="molecule type" value="Genomic_DNA"/>
</dbReference>